<organism evidence="2 3">
    <name type="scientific">Kalmanozyma brasiliensis (strain GHG001)</name>
    <name type="common">Yeast</name>
    <name type="synonym">Pseudozyma brasiliensis</name>
    <dbReference type="NCBI Taxonomy" id="1365824"/>
    <lineage>
        <taxon>Eukaryota</taxon>
        <taxon>Fungi</taxon>
        <taxon>Dikarya</taxon>
        <taxon>Basidiomycota</taxon>
        <taxon>Ustilaginomycotina</taxon>
        <taxon>Ustilaginomycetes</taxon>
        <taxon>Ustilaginales</taxon>
        <taxon>Ustilaginaceae</taxon>
        <taxon>Kalmanozyma</taxon>
    </lineage>
</organism>
<reference evidence="3" key="1">
    <citation type="journal article" date="2013" name="Genome Announc.">
        <title>Draft genome sequence of Pseudozyma brasiliensis sp. nov. strain GHG001, a high producer of endo-1,4-xylanase isolated from an insect pest of sugarcane.</title>
        <authorList>
            <person name="Oliveira J.V.D.C."/>
            <person name="dos Santos R.A.C."/>
            <person name="Borges T.A."/>
            <person name="Riano-Pachon D.M."/>
            <person name="Goldman G.H."/>
        </authorList>
    </citation>
    <scope>NUCLEOTIDE SEQUENCE [LARGE SCALE GENOMIC DNA]</scope>
    <source>
        <strain evidence="3">GHG001</strain>
    </source>
</reference>
<dbReference type="Proteomes" id="UP000019377">
    <property type="component" value="Unassembled WGS sequence"/>
</dbReference>
<dbReference type="AlphaFoldDB" id="V5EP79"/>
<dbReference type="InterPro" id="IPR000408">
    <property type="entry name" value="Reg_chr_condens"/>
</dbReference>
<dbReference type="GO" id="GO:0070131">
    <property type="term" value="P:positive regulation of mitochondrial translation"/>
    <property type="evidence" value="ECO:0007669"/>
    <property type="project" value="TreeGrafter"/>
</dbReference>
<protein>
    <submittedName>
        <fullName evidence="2">Uncharacterized protein</fullName>
    </submittedName>
</protein>
<name>V5EP79_KALBG</name>
<dbReference type="InterPro" id="IPR053035">
    <property type="entry name" value="Mitochondrial_GEF_domain"/>
</dbReference>
<keyword evidence="3" id="KW-1185">Reference proteome</keyword>
<evidence type="ECO:0000313" key="3">
    <source>
        <dbReference type="Proteomes" id="UP000019377"/>
    </source>
</evidence>
<dbReference type="EMBL" id="KI545867">
    <property type="protein sequence ID" value="EST06915.1"/>
    <property type="molecule type" value="Genomic_DNA"/>
</dbReference>
<dbReference type="GO" id="GO:0005743">
    <property type="term" value="C:mitochondrial inner membrane"/>
    <property type="evidence" value="ECO:0007669"/>
    <property type="project" value="TreeGrafter"/>
</dbReference>
<dbReference type="PANTHER" id="PTHR46337:SF1">
    <property type="entry name" value="RCC1-LIKE G EXCHANGING FACTOR-LIKE PROTEIN"/>
    <property type="match status" value="1"/>
</dbReference>
<feature type="repeat" description="RCC1" evidence="1">
    <location>
        <begin position="32"/>
        <end position="108"/>
    </location>
</feature>
<dbReference type="STRING" id="1365824.V5EP79"/>
<evidence type="ECO:0000313" key="2">
    <source>
        <dbReference type="EMBL" id="EST06915.1"/>
    </source>
</evidence>
<dbReference type="Gene3D" id="2.130.10.30">
    <property type="entry name" value="Regulator of chromosome condensation 1/beta-lactamase-inhibitor protein II"/>
    <property type="match status" value="2"/>
</dbReference>
<dbReference type="PROSITE" id="PS50012">
    <property type="entry name" value="RCC1_3"/>
    <property type="match status" value="1"/>
</dbReference>
<sequence length="355" mass="37861">MVTGTLDGVGGVTHVAAGSGFSFVTTATGSGSNTFGFGNDTLGQLGCSPREPATRNEFDPWDVSTRLPDSEAAQLRLLPLPKQIDLDGEWEVKSIAAGLDHSLLLLEREVSGFVVQEVRSTGLNTDERILKVVCGADTSYALTPTGIWAWGNSEYGQTFAGVHDRIAAPVFVPNPLPAAYASHSLPSDGALGVRKLVAGGSFAALLDSEGRVWVVGYGPRGVTNVDDPDEWARLTLIDLPKVQALFAGLEYLVAVTEDGEVFLWGIPPRSVSTQPMVAPTRIGWTLPKTPRQAWLDENPRLKAKVSEEESGKVSVIGAACTRDHLLLILDDGVGKNVWAECDQPPREKGTDVTMG</sequence>
<dbReference type="GO" id="GO:0005085">
    <property type="term" value="F:guanyl-nucleotide exchange factor activity"/>
    <property type="evidence" value="ECO:0007669"/>
    <property type="project" value="TreeGrafter"/>
</dbReference>
<accession>V5EP79</accession>
<dbReference type="OrthoDB" id="5370059at2759"/>
<dbReference type="SUPFAM" id="SSF50985">
    <property type="entry name" value="RCC1/BLIP-II"/>
    <property type="match status" value="2"/>
</dbReference>
<proteinExistence type="predicted"/>
<dbReference type="InterPro" id="IPR009091">
    <property type="entry name" value="RCC1/BLIP-II"/>
</dbReference>
<dbReference type="HOGENOM" id="CLU_781030_0_0_1"/>
<dbReference type="Pfam" id="PF13540">
    <property type="entry name" value="RCC1_2"/>
    <property type="match status" value="1"/>
</dbReference>
<evidence type="ECO:0000256" key="1">
    <source>
        <dbReference type="PROSITE-ProRule" id="PRU00235"/>
    </source>
</evidence>
<gene>
    <name evidence="2" type="ORF">PSEUBRA_SCAF24g01474</name>
</gene>
<dbReference type="GO" id="GO:0019843">
    <property type="term" value="F:rRNA binding"/>
    <property type="evidence" value="ECO:0007669"/>
    <property type="project" value="TreeGrafter"/>
</dbReference>
<dbReference type="eggNOG" id="KOG1426">
    <property type="taxonomic scope" value="Eukaryota"/>
</dbReference>
<dbReference type="PANTHER" id="PTHR46337">
    <property type="entry name" value="RCC1-LIKE G EXCHANGING FACTOR-LIKE PROTEIN"/>
    <property type="match status" value="1"/>
</dbReference>